<protein>
    <submittedName>
        <fullName evidence="2">Uncharacterized protein</fullName>
    </submittedName>
</protein>
<gene>
    <name evidence="2" type="ORF">SK128_006303</name>
</gene>
<dbReference type="AlphaFoldDB" id="A0AAN9A6M0"/>
<sequence length="225" mass="24216">MRSSDRSSTHDSVLKVETRTATGSDMSPSEDDDYSSHGDWETSDTATSNARRHDHLRYSAGDFGDSLFPPKEGVNNNSGGYVQYTDYSRDYNPPPPLNYNRNSIYAGQLYNNIDPRYSAAYGNPYLRVPSTARSTQNIYGTTGGGGQGAASAGGTVPVSTGTGGTYYAVGAQNLNNTLNNINNNSAIYGQIGNNRNNLRGSANLNNQYIMVPQGDPRHGVQGTHI</sequence>
<reference evidence="2 3" key="1">
    <citation type="submission" date="2023-11" db="EMBL/GenBank/DDBJ databases">
        <title>Halocaridina rubra genome assembly.</title>
        <authorList>
            <person name="Smith C."/>
        </authorList>
    </citation>
    <scope>NUCLEOTIDE SEQUENCE [LARGE SCALE GENOMIC DNA]</scope>
    <source>
        <strain evidence="2">EP-1</strain>
        <tissue evidence="2">Whole</tissue>
    </source>
</reference>
<accession>A0AAN9A6M0</accession>
<evidence type="ECO:0000256" key="1">
    <source>
        <dbReference type="SAM" id="MobiDB-lite"/>
    </source>
</evidence>
<keyword evidence="3" id="KW-1185">Reference proteome</keyword>
<feature type="compositionally biased region" description="Basic and acidic residues" evidence="1">
    <location>
        <begin position="1"/>
        <end position="18"/>
    </location>
</feature>
<organism evidence="2 3">
    <name type="scientific">Halocaridina rubra</name>
    <name type="common">Hawaiian red shrimp</name>
    <dbReference type="NCBI Taxonomy" id="373956"/>
    <lineage>
        <taxon>Eukaryota</taxon>
        <taxon>Metazoa</taxon>
        <taxon>Ecdysozoa</taxon>
        <taxon>Arthropoda</taxon>
        <taxon>Crustacea</taxon>
        <taxon>Multicrustacea</taxon>
        <taxon>Malacostraca</taxon>
        <taxon>Eumalacostraca</taxon>
        <taxon>Eucarida</taxon>
        <taxon>Decapoda</taxon>
        <taxon>Pleocyemata</taxon>
        <taxon>Caridea</taxon>
        <taxon>Atyoidea</taxon>
        <taxon>Atyidae</taxon>
        <taxon>Halocaridina</taxon>
    </lineage>
</organism>
<evidence type="ECO:0000313" key="3">
    <source>
        <dbReference type="Proteomes" id="UP001381693"/>
    </source>
</evidence>
<name>A0AAN9A6M0_HALRR</name>
<proteinExistence type="predicted"/>
<dbReference type="EMBL" id="JAXCGZ010003949">
    <property type="protein sequence ID" value="KAK7082611.1"/>
    <property type="molecule type" value="Genomic_DNA"/>
</dbReference>
<dbReference type="Proteomes" id="UP001381693">
    <property type="component" value="Unassembled WGS sequence"/>
</dbReference>
<evidence type="ECO:0000313" key="2">
    <source>
        <dbReference type="EMBL" id="KAK7082611.1"/>
    </source>
</evidence>
<comment type="caution">
    <text evidence="2">The sequence shown here is derived from an EMBL/GenBank/DDBJ whole genome shotgun (WGS) entry which is preliminary data.</text>
</comment>
<feature type="region of interest" description="Disordered" evidence="1">
    <location>
        <begin position="1"/>
        <end position="53"/>
    </location>
</feature>